<dbReference type="Proteomes" id="UP000256845">
    <property type="component" value="Unassembled WGS sequence"/>
</dbReference>
<accession>A0A3D9HGS4</accession>
<dbReference type="EMBL" id="QRDW01000007">
    <property type="protein sequence ID" value="RED48663.1"/>
    <property type="molecule type" value="Genomic_DNA"/>
</dbReference>
<evidence type="ECO:0000313" key="1">
    <source>
        <dbReference type="EMBL" id="RED48663.1"/>
    </source>
</evidence>
<name>A0A3D9HGS4_9PROT</name>
<proteinExistence type="predicted"/>
<organism evidence="1 2">
    <name type="scientific">Aestuariispira insulae</name>
    <dbReference type="NCBI Taxonomy" id="1461337"/>
    <lineage>
        <taxon>Bacteria</taxon>
        <taxon>Pseudomonadati</taxon>
        <taxon>Pseudomonadota</taxon>
        <taxon>Alphaproteobacteria</taxon>
        <taxon>Rhodospirillales</taxon>
        <taxon>Kiloniellaceae</taxon>
        <taxon>Aestuariispira</taxon>
    </lineage>
</organism>
<gene>
    <name evidence="1" type="ORF">DFP90_107168</name>
</gene>
<protein>
    <submittedName>
        <fullName evidence="1">Uncharacterized protein</fullName>
    </submittedName>
</protein>
<reference evidence="1 2" key="1">
    <citation type="submission" date="2018-07" db="EMBL/GenBank/DDBJ databases">
        <title>Genomic Encyclopedia of Type Strains, Phase III (KMG-III): the genomes of soil and plant-associated and newly described type strains.</title>
        <authorList>
            <person name="Whitman W."/>
        </authorList>
    </citation>
    <scope>NUCLEOTIDE SEQUENCE [LARGE SCALE GENOMIC DNA]</scope>
    <source>
        <strain evidence="1 2">CECT 8488</strain>
    </source>
</reference>
<sequence length="160" mass="18169">MGSQQHRGCRGYIRHSQGAGSHSLRHCLHWRRTGYTGLRRMGYTGLRRMGYTGLRRMGYTGLRRMGYTGLRRTGYTGLRRTGYTGSRRTGYTGLRRTGYTGSRRTGYTGSRRMGYTGLPHRDCILRPIECHVPLGGAWPPGFQVGLNWGRRQSSCWTAES</sequence>
<dbReference type="AlphaFoldDB" id="A0A3D9HGS4"/>
<comment type="caution">
    <text evidence="1">The sequence shown here is derived from an EMBL/GenBank/DDBJ whole genome shotgun (WGS) entry which is preliminary data.</text>
</comment>
<evidence type="ECO:0000313" key="2">
    <source>
        <dbReference type="Proteomes" id="UP000256845"/>
    </source>
</evidence>
<keyword evidence="2" id="KW-1185">Reference proteome</keyword>